<dbReference type="Pfam" id="PF05670">
    <property type="entry name" value="NFACT-R_1"/>
    <property type="match status" value="1"/>
</dbReference>
<evidence type="ECO:0000313" key="7">
    <source>
        <dbReference type="EMBL" id="SCM80035.1"/>
    </source>
</evidence>
<sequence length="582" mass="63608">MNVDGLSLAPLVNELNAALAGGRVDKVFQPDPYSLLLWVRQPGENLRLHISANPQRPKILLAASAPENPAAAPNFCMLLRKHLEDGRIGSIEQHSLDRIININIDVRGDRGIIITKRLIIEIMGKNSNIILSQDNIIIDAIRRVGYQLSRHRQVLPGKEYVYPPGQDKINILAVAPDLFAKQVLAAADLPLSKAIIAAGIGLGPLTANEIVWRAGFSPEIRSGALDVSDIDALAEAVASIAAPLNNSQIVPSVVEGQGRPLAIAAFVPEHLGQHSFHSFSTMSEAVAFFDSFSGRPSLPEKEVLVKLVAAELAKLTRKQGVLTEELKQAENADTLRIYGDILMVNLYHIPAGSHEQVLPDIYSEQPDSQVIISLDPALTPLENAQQYYAKYNKAKRSAEHLANQLVECGQEITYLESVAVALEHADLNAEVTEIKQELITAGYLKAADKRRLPAAQSSPLSVKTTDGFAIIIGKNNRQNDIVTFKQAQSEDLWLHAKDIPGSHVIIRRDNKEITEQAIVEAALLAAHFSKGRQSANVPVDYTRRRYVRKPSGAKPGFVIYDHQSTIYVTPDKATVAAILTPE</sequence>
<name>A0A212LR15_9FIRM</name>
<dbReference type="EMBL" id="FMJE01000003">
    <property type="protein sequence ID" value="SCM80035.1"/>
    <property type="molecule type" value="Genomic_DNA"/>
</dbReference>
<dbReference type="RefSeq" id="WP_288183633.1">
    <property type="nucleotide sequence ID" value="NZ_LT608335.1"/>
</dbReference>
<dbReference type="SUPFAM" id="SSF46946">
    <property type="entry name" value="S13-like H2TH domain"/>
    <property type="match status" value="1"/>
</dbReference>
<dbReference type="GO" id="GO:1990112">
    <property type="term" value="C:RQC complex"/>
    <property type="evidence" value="ECO:0007669"/>
    <property type="project" value="TreeGrafter"/>
</dbReference>
<proteinExistence type="inferred from homology"/>
<evidence type="ECO:0000259" key="6">
    <source>
        <dbReference type="Pfam" id="PF05670"/>
    </source>
</evidence>
<evidence type="ECO:0000256" key="3">
    <source>
        <dbReference type="ARBA" id="ARBA00022884"/>
    </source>
</evidence>
<dbReference type="GO" id="GO:0019843">
    <property type="term" value="F:rRNA binding"/>
    <property type="evidence" value="ECO:0007669"/>
    <property type="project" value="UniProtKB-UniRule"/>
</dbReference>
<keyword evidence="4 5" id="KW-0648">Protein biosynthesis</keyword>
<dbReference type="Gene3D" id="2.30.310.10">
    <property type="entry name" value="ibrinogen binding protein from staphylococcus aureus domain"/>
    <property type="match status" value="1"/>
</dbReference>
<comment type="function">
    <text evidence="5">Key component of the ribosome quality control system (RQC), a ribosome-associated complex that mediates the extraction of incompletely synthesized nascent chains from stalled ribosomes and their subsequent degradation. RqcH recruits Ala-charged tRNA, and with RqcP directs the elongation of stalled nascent chains on 50S ribosomal subunits, leading to non-templated C-terminal alanine extensions (Ala tail). The Ala tail promotes nascent chain degradation. May add between 1 and at least 8 Ala residues. Binds to stalled 50S ribosomal subunits.</text>
</comment>
<accession>A0A212LR15</accession>
<keyword evidence="1 5" id="KW-0820">tRNA-binding</keyword>
<dbReference type="InterPro" id="IPR051608">
    <property type="entry name" value="RQC_Subunit_NEMF"/>
</dbReference>
<dbReference type="PANTHER" id="PTHR15239">
    <property type="entry name" value="NUCLEAR EXPORT MEDIATOR FACTOR NEMF"/>
    <property type="match status" value="1"/>
</dbReference>
<dbReference type="Gene3D" id="1.10.8.50">
    <property type="match status" value="1"/>
</dbReference>
<keyword evidence="3 5" id="KW-0694">RNA-binding</keyword>
<dbReference type="GO" id="GO:0072344">
    <property type="term" value="P:rescue of stalled ribosome"/>
    <property type="evidence" value="ECO:0007669"/>
    <property type="project" value="UniProtKB-UniRule"/>
</dbReference>
<feature type="domain" description="NFACT RNA-binding" evidence="6">
    <location>
        <begin position="463"/>
        <end position="552"/>
    </location>
</feature>
<organism evidence="7">
    <name type="scientific">uncultured Sporomusa sp</name>
    <dbReference type="NCBI Taxonomy" id="307249"/>
    <lineage>
        <taxon>Bacteria</taxon>
        <taxon>Bacillati</taxon>
        <taxon>Bacillota</taxon>
        <taxon>Negativicutes</taxon>
        <taxon>Selenomonadales</taxon>
        <taxon>Sporomusaceae</taxon>
        <taxon>Sporomusa</taxon>
        <taxon>environmental samples</taxon>
    </lineage>
</organism>
<dbReference type="InterPro" id="IPR010979">
    <property type="entry name" value="Ribosomal_uS13-like_H2TH"/>
</dbReference>
<dbReference type="HAMAP" id="MF_00844_B">
    <property type="entry name" value="RqcH_B"/>
    <property type="match status" value="1"/>
</dbReference>
<dbReference type="Pfam" id="PF05833">
    <property type="entry name" value="NFACT_N"/>
    <property type="match status" value="1"/>
</dbReference>
<evidence type="ECO:0000256" key="5">
    <source>
        <dbReference type="HAMAP-Rule" id="MF_00844"/>
    </source>
</evidence>
<evidence type="ECO:0000256" key="4">
    <source>
        <dbReference type="ARBA" id="ARBA00022917"/>
    </source>
</evidence>
<dbReference type="PANTHER" id="PTHR15239:SF6">
    <property type="entry name" value="RIBOSOME QUALITY CONTROL COMPLEX SUBUNIT NEMF"/>
    <property type="match status" value="1"/>
</dbReference>
<protein>
    <recommendedName>
        <fullName evidence="5">Rqc2 homolog RqcH</fullName>
        <shortName evidence="5">RqcH</shortName>
    </recommendedName>
</protein>
<evidence type="ECO:0000256" key="2">
    <source>
        <dbReference type="ARBA" id="ARBA00022730"/>
    </source>
</evidence>
<evidence type="ECO:0000256" key="1">
    <source>
        <dbReference type="ARBA" id="ARBA00022555"/>
    </source>
</evidence>
<keyword evidence="2 5" id="KW-0699">rRNA-binding</keyword>
<reference evidence="7" key="1">
    <citation type="submission" date="2016-08" db="EMBL/GenBank/DDBJ databases">
        <authorList>
            <person name="Seilhamer J.J."/>
        </authorList>
    </citation>
    <scope>NUCLEOTIDE SEQUENCE</scope>
    <source>
        <strain evidence="7">86</strain>
    </source>
</reference>
<dbReference type="InterPro" id="IPR008532">
    <property type="entry name" value="NFACT_RNA-bd"/>
</dbReference>
<dbReference type="GO" id="GO:0043023">
    <property type="term" value="F:ribosomal large subunit binding"/>
    <property type="evidence" value="ECO:0007669"/>
    <property type="project" value="UniProtKB-UniRule"/>
</dbReference>
<dbReference type="InterPro" id="IPR043682">
    <property type="entry name" value="RqcH_bacterial"/>
</dbReference>
<comment type="subunit">
    <text evidence="5">Associates with stalled 50S ribosomal subunits. Binds to RqcP.</text>
</comment>
<comment type="similarity">
    <text evidence="5">Belongs to the NEMF family.</text>
</comment>
<gene>
    <name evidence="7" type="primary">fbpA</name>
    <name evidence="5" type="synonym">rqcH</name>
    <name evidence="7" type="ORF">KL86SPO_30213</name>
</gene>
<dbReference type="GO" id="GO:0000049">
    <property type="term" value="F:tRNA binding"/>
    <property type="evidence" value="ECO:0007669"/>
    <property type="project" value="UniProtKB-UniRule"/>
</dbReference>
<dbReference type="AlphaFoldDB" id="A0A212LR15"/>